<dbReference type="PANTHER" id="PTHR10242">
    <property type="entry name" value="8-OXOGUANINE DNA GLYCOSYLASE"/>
    <property type="match status" value="1"/>
</dbReference>
<evidence type="ECO:0000256" key="2">
    <source>
        <dbReference type="ARBA" id="ARBA00012720"/>
    </source>
</evidence>
<comment type="similarity">
    <text evidence="1">Belongs to the type-1 OGG1 family.</text>
</comment>
<protein>
    <recommendedName>
        <fullName evidence="2">DNA-(apurinic or apyrimidinic site) lyase</fullName>
        <ecNumber evidence="2">4.2.99.18</ecNumber>
    </recommendedName>
</protein>
<evidence type="ECO:0000256" key="9">
    <source>
        <dbReference type="ARBA" id="ARBA00044632"/>
    </source>
</evidence>
<reference evidence="11 12" key="1">
    <citation type="submission" date="2020-02" db="EMBL/GenBank/DDBJ databases">
        <title>Genome assembly of a novel Clostridium senegalense strain.</title>
        <authorList>
            <person name="Gupta T.B."/>
            <person name="Jauregui R."/>
            <person name="Maclean P."/>
            <person name="Nawarathana A."/>
            <person name="Brightwell G."/>
        </authorList>
    </citation>
    <scope>NUCLEOTIDE SEQUENCE [LARGE SCALE GENOMIC DNA]</scope>
    <source>
        <strain evidence="11 12">AGRFS4</strain>
    </source>
</reference>
<dbReference type="PANTHER" id="PTHR10242:SF2">
    <property type="entry name" value="N-GLYCOSYLASE_DNA LYASE"/>
    <property type="match status" value="1"/>
</dbReference>
<keyword evidence="4" id="KW-0378">Hydrolase</keyword>
<dbReference type="Pfam" id="PF07934">
    <property type="entry name" value="OGG_N"/>
    <property type="match status" value="1"/>
</dbReference>
<dbReference type="EC" id="4.2.99.18" evidence="2"/>
<name>A0A6M0H5Q1_9CLOT</name>
<evidence type="ECO:0000256" key="4">
    <source>
        <dbReference type="ARBA" id="ARBA00022801"/>
    </source>
</evidence>
<evidence type="ECO:0000256" key="3">
    <source>
        <dbReference type="ARBA" id="ARBA00022763"/>
    </source>
</evidence>
<gene>
    <name evidence="11" type="ORF">G3M99_13505</name>
</gene>
<organism evidence="11 12">
    <name type="scientific">Clostridium senegalense</name>
    <dbReference type="NCBI Taxonomy" id="1465809"/>
    <lineage>
        <taxon>Bacteria</taxon>
        <taxon>Bacillati</taxon>
        <taxon>Bacillota</taxon>
        <taxon>Clostridia</taxon>
        <taxon>Eubacteriales</taxon>
        <taxon>Clostridiaceae</taxon>
        <taxon>Clostridium</taxon>
    </lineage>
</organism>
<evidence type="ECO:0000256" key="6">
    <source>
        <dbReference type="ARBA" id="ARBA00023239"/>
    </source>
</evidence>
<dbReference type="CDD" id="cd00056">
    <property type="entry name" value="ENDO3c"/>
    <property type="match status" value="1"/>
</dbReference>
<evidence type="ECO:0000256" key="8">
    <source>
        <dbReference type="ARBA" id="ARBA00023295"/>
    </source>
</evidence>
<evidence type="ECO:0000313" key="11">
    <source>
        <dbReference type="EMBL" id="NEU05847.1"/>
    </source>
</evidence>
<dbReference type="GO" id="GO:0006284">
    <property type="term" value="P:base-excision repair"/>
    <property type="evidence" value="ECO:0007669"/>
    <property type="project" value="InterPro"/>
</dbReference>
<proteinExistence type="inferred from homology"/>
<dbReference type="EMBL" id="JAAGPU010000027">
    <property type="protein sequence ID" value="NEU05847.1"/>
    <property type="molecule type" value="Genomic_DNA"/>
</dbReference>
<dbReference type="GO" id="GO:0003684">
    <property type="term" value="F:damaged DNA binding"/>
    <property type="evidence" value="ECO:0007669"/>
    <property type="project" value="InterPro"/>
</dbReference>
<dbReference type="Proteomes" id="UP000481872">
    <property type="component" value="Unassembled WGS sequence"/>
</dbReference>
<feature type="domain" description="HhH-GPD" evidence="10">
    <location>
        <begin position="124"/>
        <end position="286"/>
    </location>
</feature>
<keyword evidence="12" id="KW-1185">Reference proteome</keyword>
<dbReference type="SUPFAM" id="SSF55945">
    <property type="entry name" value="TATA-box binding protein-like"/>
    <property type="match status" value="1"/>
</dbReference>
<keyword evidence="7" id="KW-0511">Multifunctional enzyme</keyword>
<dbReference type="Pfam" id="PF00730">
    <property type="entry name" value="HhH-GPD"/>
    <property type="match status" value="1"/>
</dbReference>
<dbReference type="RefSeq" id="WP_199870492.1">
    <property type="nucleotide sequence ID" value="NZ_JAAGPU010000027.1"/>
</dbReference>
<dbReference type="InterPro" id="IPR003265">
    <property type="entry name" value="HhH-GPD_domain"/>
</dbReference>
<dbReference type="SUPFAM" id="SSF48150">
    <property type="entry name" value="DNA-glycosylase"/>
    <property type="match status" value="1"/>
</dbReference>
<dbReference type="InterPro" id="IPR011257">
    <property type="entry name" value="DNA_glycosylase"/>
</dbReference>
<sequence>MDFKEVLEFDNKIVLKDVENFELKDIFDCGQCFRWNKTKDNTYIGVAYNKVIEIEKEGNNVIIHNSNLKDFNEIWCEYFDLKRNYSEIKQELKKDPILATAVAFGEGIRILKQEPFEILISFIVSANNRIPMIKRAINNISKEYGNELEYKGEKYYSFPEVDRLIEVSQEDIEKMGVGFRAKYIVDSIDKVYNNVYNLEEIKSMDDDGCHEGLKQFNGVGPKVADCIMLFSMQKYSSFPVDVWVKRAMQHFYVAPDVSLPKIRMFARDKFGNLAGFAQQYLFFYARENKII</sequence>
<keyword evidence="3" id="KW-0227">DNA damage</keyword>
<dbReference type="AlphaFoldDB" id="A0A6M0H5Q1"/>
<comment type="catalytic activity">
    <reaction evidence="9">
        <text>2'-deoxyribonucleotide-(2'-deoxyribose 5'-phosphate)-2'-deoxyribonucleotide-DNA = a 3'-end 2'-deoxyribonucleotide-(2,3-dehydro-2,3-deoxyribose 5'-phosphate)-DNA + a 5'-end 5'-phospho-2'-deoxyribonucleoside-DNA + H(+)</text>
        <dbReference type="Rhea" id="RHEA:66592"/>
        <dbReference type="Rhea" id="RHEA-COMP:13180"/>
        <dbReference type="Rhea" id="RHEA-COMP:16897"/>
        <dbReference type="Rhea" id="RHEA-COMP:17067"/>
        <dbReference type="ChEBI" id="CHEBI:15378"/>
        <dbReference type="ChEBI" id="CHEBI:136412"/>
        <dbReference type="ChEBI" id="CHEBI:157695"/>
        <dbReference type="ChEBI" id="CHEBI:167181"/>
        <dbReference type="EC" id="4.2.99.18"/>
    </reaction>
</comment>
<evidence type="ECO:0000256" key="5">
    <source>
        <dbReference type="ARBA" id="ARBA00023204"/>
    </source>
</evidence>
<comment type="caution">
    <text evidence="11">The sequence shown here is derived from an EMBL/GenBank/DDBJ whole genome shotgun (WGS) entry which is preliminary data.</text>
</comment>
<dbReference type="SMART" id="SM00478">
    <property type="entry name" value="ENDO3c"/>
    <property type="match status" value="1"/>
</dbReference>
<accession>A0A6M0H5Q1</accession>
<keyword evidence="5" id="KW-0234">DNA repair</keyword>
<keyword evidence="6" id="KW-0456">Lyase</keyword>
<dbReference type="Gene3D" id="1.10.340.30">
    <property type="entry name" value="Hypothetical protein, domain 2"/>
    <property type="match status" value="1"/>
</dbReference>
<dbReference type="InterPro" id="IPR023170">
    <property type="entry name" value="HhH_base_excis_C"/>
</dbReference>
<dbReference type="InterPro" id="IPR052054">
    <property type="entry name" value="Oxidative_DNA_repair_enzyme"/>
</dbReference>
<keyword evidence="8" id="KW-0326">Glycosidase</keyword>
<dbReference type="Gene3D" id="1.10.1670.10">
    <property type="entry name" value="Helix-hairpin-Helix base-excision DNA repair enzymes (C-terminal)"/>
    <property type="match status" value="1"/>
</dbReference>
<dbReference type="Gene3D" id="3.30.310.260">
    <property type="match status" value="1"/>
</dbReference>
<dbReference type="GO" id="GO:0008534">
    <property type="term" value="F:oxidized purine nucleobase lesion DNA N-glycosylase activity"/>
    <property type="evidence" value="ECO:0007669"/>
    <property type="project" value="InterPro"/>
</dbReference>
<dbReference type="InterPro" id="IPR012904">
    <property type="entry name" value="OGG_N"/>
</dbReference>
<dbReference type="GO" id="GO:0006289">
    <property type="term" value="P:nucleotide-excision repair"/>
    <property type="evidence" value="ECO:0007669"/>
    <property type="project" value="InterPro"/>
</dbReference>
<evidence type="ECO:0000256" key="7">
    <source>
        <dbReference type="ARBA" id="ARBA00023268"/>
    </source>
</evidence>
<evidence type="ECO:0000256" key="1">
    <source>
        <dbReference type="ARBA" id="ARBA00010679"/>
    </source>
</evidence>
<evidence type="ECO:0000313" key="12">
    <source>
        <dbReference type="Proteomes" id="UP000481872"/>
    </source>
</evidence>
<evidence type="ECO:0000259" key="10">
    <source>
        <dbReference type="SMART" id="SM00478"/>
    </source>
</evidence>
<dbReference type="GO" id="GO:0140078">
    <property type="term" value="F:class I DNA-(apurinic or apyrimidinic site) endonuclease activity"/>
    <property type="evidence" value="ECO:0007669"/>
    <property type="project" value="UniProtKB-EC"/>
</dbReference>